<dbReference type="PANTHER" id="PTHR43976:SF16">
    <property type="entry name" value="SHORT-CHAIN DEHYDROGENASE_REDUCTASE FAMILY PROTEIN"/>
    <property type="match status" value="1"/>
</dbReference>
<dbReference type="EMBL" id="JANIEX010001893">
    <property type="protein sequence ID" value="KAJ3553600.1"/>
    <property type="molecule type" value="Genomic_DNA"/>
</dbReference>
<keyword evidence="3" id="KW-0812">Transmembrane</keyword>
<evidence type="ECO:0000256" key="2">
    <source>
        <dbReference type="ARBA" id="ARBA00023002"/>
    </source>
</evidence>
<comment type="caution">
    <text evidence="4">The sequence shown here is derived from an EMBL/GenBank/DDBJ whole genome shotgun (WGS) entry which is preliminary data.</text>
</comment>
<sequence length="181" mass="19870">MRERKSGTVIFIGSMAGWIAISNTGIYAASKHAVRGVSISLDDEITPLGLRSICIEPGYFRTSLLSGDNRNATVSPYHGKQAGDPVKAAGVIVDLGHGAGSFKGKKLPKVLVLGKDCYDVVKNESEKTLENLEEWKEVSQSTDHTRHVILVCLQFYPWLEVTGQRDPRVCPYDFEICQSAD</sequence>
<evidence type="ECO:0000313" key="5">
    <source>
        <dbReference type="Proteomes" id="UP001213000"/>
    </source>
</evidence>
<evidence type="ECO:0000256" key="1">
    <source>
        <dbReference type="ARBA" id="ARBA00006484"/>
    </source>
</evidence>
<keyword evidence="3" id="KW-0472">Membrane</keyword>
<name>A0AAD5VEC3_9AGAR</name>
<reference evidence="4" key="1">
    <citation type="submission" date="2022-07" db="EMBL/GenBank/DDBJ databases">
        <title>Genome Sequence of Leucocoprinus birnbaumii.</title>
        <authorList>
            <person name="Buettner E."/>
        </authorList>
    </citation>
    <scope>NUCLEOTIDE SEQUENCE</scope>
    <source>
        <strain evidence="4">VT141</strain>
    </source>
</reference>
<dbReference type="AlphaFoldDB" id="A0AAD5VEC3"/>
<dbReference type="SUPFAM" id="SSF51735">
    <property type="entry name" value="NAD(P)-binding Rossmann-fold domains"/>
    <property type="match status" value="1"/>
</dbReference>
<dbReference type="Proteomes" id="UP001213000">
    <property type="component" value="Unassembled WGS sequence"/>
</dbReference>
<keyword evidence="2" id="KW-0560">Oxidoreductase</keyword>
<dbReference type="PRINTS" id="PR00081">
    <property type="entry name" value="GDHRDH"/>
</dbReference>
<dbReference type="InterPro" id="IPR036291">
    <property type="entry name" value="NAD(P)-bd_dom_sf"/>
</dbReference>
<evidence type="ECO:0000313" key="4">
    <source>
        <dbReference type="EMBL" id="KAJ3553600.1"/>
    </source>
</evidence>
<keyword evidence="5" id="KW-1185">Reference proteome</keyword>
<keyword evidence="3" id="KW-1133">Transmembrane helix</keyword>
<dbReference type="InterPro" id="IPR051911">
    <property type="entry name" value="SDR_oxidoreductase"/>
</dbReference>
<dbReference type="Gene3D" id="3.40.50.720">
    <property type="entry name" value="NAD(P)-binding Rossmann-like Domain"/>
    <property type="match status" value="1"/>
</dbReference>
<feature type="transmembrane region" description="Helical" evidence="3">
    <location>
        <begin position="7"/>
        <end position="29"/>
    </location>
</feature>
<evidence type="ECO:0000256" key="3">
    <source>
        <dbReference type="SAM" id="Phobius"/>
    </source>
</evidence>
<comment type="similarity">
    <text evidence="1">Belongs to the short-chain dehydrogenases/reductases (SDR) family.</text>
</comment>
<dbReference type="InterPro" id="IPR002347">
    <property type="entry name" value="SDR_fam"/>
</dbReference>
<dbReference type="GO" id="GO:0016491">
    <property type="term" value="F:oxidoreductase activity"/>
    <property type="evidence" value="ECO:0007669"/>
    <property type="project" value="UniProtKB-KW"/>
</dbReference>
<accession>A0AAD5VEC3</accession>
<gene>
    <name evidence="4" type="ORF">NP233_g12607</name>
</gene>
<protein>
    <submittedName>
        <fullName evidence="4">Uncharacterized protein</fullName>
    </submittedName>
</protein>
<organism evidence="4 5">
    <name type="scientific">Leucocoprinus birnbaumii</name>
    <dbReference type="NCBI Taxonomy" id="56174"/>
    <lineage>
        <taxon>Eukaryota</taxon>
        <taxon>Fungi</taxon>
        <taxon>Dikarya</taxon>
        <taxon>Basidiomycota</taxon>
        <taxon>Agaricomycotina</taxon>
        <taxon>Agaricomycetes</taxon>
        <taxon>Agaricomycetidae</taxon>
        <taxon>Agaricales</taxon>
        <taxon>Agaricineae</taxon>
        <taxon>Agaricaceae</taxon>
        <taxon>Leucocoprinus</taxon>
    </lineage>
</organism>
<proteinExistence type="inferred from homology"/>
<dbReference type="Pfam" id="PF00106">
    <property type="entry name" value="adh_short"/>
    <property type="match status" value="1"/>
</dbReference>
<dbReference type="PANTHER" id="PTHR43976">
    <property type="entry name" value="SHORT CHAIN DEHYDROGENASE"/>
    <property type="match status" value="1"/>
</dbReference>